<proteinExistence type="predicted"/>
<dbReference type="AlphaFoldDB" id="A0A5J4TGX9"/>
<accession>A0A5J4TGX9</accession>
<evidence type="ECO:0000313" key="1">
    <source>
        <dbReference type="EMBL" id="KAA6356980.1"/>
    </source>
</evidence>
<protein>
    <submittedName>
        <fullName evidence="1">Uncharacterized protein</fullName>
    </submittedName>
</protein>
<name>A0A5J4TGX9_9EUKA</name>
<reference evidence="1 2" key="1">
    <citation type="submission" date="2019-03" db="EMBL/GenBank/DDBJ databases">
        <title>Single cell metagenomics reveals metabolic interactions within the superorganism composed of flagellate Streblomastix strix and complex community of Bacteroidetes bacteria on its surface.</title>
        <authorList>
            <person name="Treitli S.C."/>
            <person name="Kolisko M."/>
            <person name="Husnik F."/>
            <person name="Keeling P."/>
            <person name="Hampl V."/>
        </authorList>
    </citation>
    <scope>NUCLEOTIDE SEQUENCE [LARGE SCALE GENOMIC DNA]</scope>
    <source>
        <strain evidence="1">ST1C</strain>
    </source>
</reference>
<gene>
    <name evidence="1" type="ORF">EZS28_047494</name>
</gene>
<dbReference type="EMBL" id="SNRW01032102">
    <property type="protein sequence ID" value="KAA6356980.1"/>
    <property type="molecule type" value="Genomic_DNA"/>
</dbReference>
<sequence length="82" mass="9561">MVSPSEAQGIFNEFAQMNIAPKKERAKNVVVSRSNLHPRRAFSWSNAPHRIHEMERCQRRCDVHRSQRIGNHPHPARHEGRS</sequence>
<evidence type="ECO:0000313" key="2">
    <source>
        <dbReference type="Proteomes" id="UP000324800"/>
    </source>
</evidence>
<dbReference type="Proteomes" id="UP000324800">
    <property type="component" value="Unassembled WGS sequence"/>
</dbReference>
<comment type="caution">
    <text evidence="1">The sequence shown here is derived from an EMBL/GenBank/DDBJ whole genome shotgun (WGS) entry which is preliminary data.</text>
</comment>
<organism evidence="1 2">
    <name type="scientific">Streblomastix strix</name>
    <dbReference type="NCBI Taxonomy" id="222440"/>
    <lineage>
        <taxon>Eukaryota</taxon>
        <taxon>Metamonada</taxon>
        <taxon>Preaxostyla</taxon>
        <taxon>Oxymonadida</taxon>
        <taxon>Streblomastigidae</taxon>
        <taxon>Streblomastix</taxon>
    </lineage>
</organism>